<feature type="region of interest" description="Disordered" evidence="3">
    <location>
        <begin position="1"/>
        <end position="88"/>
    </location>
</feature>
<accession>A0A8H3FEW2</accession>
<gene>
    <name evidence="4" type="ORF">HETSPECPRED_004543</name>
</gene>
<dbReference type="Proteomes" id="UP000664521">
    <property type="component" value="Unassembled WGS sequence"/>
</dbReference>
<feature type="compositionally biased region" description="Polar residues" evidence="3">
    <location>
        <begin position="163"/>
        <end position="177"/>
    </location>
</feature>
<evidence type="ECO:0000256" key="3">
    <source>
        <dbReference type="SAM" id="MobiDB-lite"/>
    </source>
</evidence>
<dbReference type="Gene3D" id="1.10.238.100">
    <property type="entry name" value="YAP1 redox domain. Chain B"/>
    <property type="match status" value="1"/>
</dbReference>
<comment type="caution">
    <text evidence="4">The sequence shown here is derived from an EMBL/GenBank/DDBJ whole genome shotgun (WGS) entry which is preliminary data.</text>
</comment>
<name>A0A8H3FEW2_9LECA</name>
<dbReference type="SUPFAM" id="SSF57959">
    <property type="entry name" value="Leucine zipper domain"/>
    <property type="match status" value="1"/>
</dbReference>
<feature type="compositionally biased region" description="Polar residues" evidence="3">
    <location>
        <begin position="191"/>
        <end position="233"/>
    </location>
</feature>
<proteinExistence type="predicted"/>
<dbReference type="CDD" id="cd14688">
    <property type="entry name" value="bZIP_YAP"/>
    <property type="match status" value="1"/>
</dbReference>
<organism evidence="4 5">
    <name type="scientific">Heterodermia speciosa</name>
    <dbReference type="NCBI Taxonomy" id="116794"/>
    <lineage>
        <taxon>Eukaryota</taxon>
        <taxon>Fungi</taxon>
        <taxon>Dikarya</taxon>
        <taxon>Ascomycota</taxon>
        <taxon>Pezizomycotina</taxon>
        <taxon>Lecanoromycetes</taxon>
        <taxon>OSLEUM clade</taxon>
        <taxon>Lecanoromycetidae</taxon>
        <taxon>Caliciales</taxon>
        <taxon>Physciaceae</taxon>
        <taxon>Heterodermia</taxon>
    </lineage>
</organism>
<sequence length="411" mass="45561">MAQFSPAESPYEESPDTHMEEMAHGLPDFNSEKSPRFGNLGFLKSLTERKTTRDGQAPKRRGPKPDSKPALTRRQELNRQAQRTHRERKEVYMRALEEELVRTKVAYNTTLQEKNVIADENKELKEILSSYGIAYSPGSRSNFVPGRSTSTLTAAKTYARSVGQKSNHSSDQVNGHAQANPPHINGHAQVNAASREQSLAQPTSTYSASLPCGSGTQLNSVSPAPTLGSNTSLPLAPDRKRSGSELSRSPHTVHHQNGMDHDQLGIDFVLALEQVCHDHQQFMCARAQGSATDVSGHAMMMSCPPPDHVQNKPDEIYPHKPPDLPAVDLMQLYNLSQKLPLGGEITPVQALQIIRSHERYGELTTGDYDMLKNDLKEKSRCYGFGAVLEEFEVRDALHNVFATRYGGFTFE</sequence>
<protein>
    <recommendedName>
        <fullName evidence="6">BZIP domain-containing protein</fullName>
    </recommendedName>
</protein>
<feature type="region of interest" description="Disordered" evidence="3">
    <location>
        <begin position="159"/>
        <end position="259"/>
    </location>
</feature>
<evidence type="ECO:0000256" key="2">
    <source>
        <dbReference type="ARBA" id="ARBA00023242"/>
    </source>
</evidence>
<dbReference type="InterPro" id="IPR046347">
    <property type="entry name" value="bZIP_sf"/>
</dbReference>
<evidence type="ECO:0000313" key="5">
    <source>
        <dbReference type="Proteomes" id="UP000664521"/>
    </source>
</evidence>
<keyword evidence="5" id="KW-1185">Reference proteome</keyword>
<dbReference type="GO" id="GO:0090575">
    <property type="term" value="C:RNA polymerase II transcription regulator complex"/>
    <property type="evidence" value="ECO:0007669"/>
    <property type="project" value="TreeGrafter"/>
</dbReference>
<dbReference type="AlphaFoldDB" id="A0A8H3FEW2"/>
<feature type="compositionally biased region" description="Basic and acidic residues" evidence="3">
    <location>
        <begin position="46"/>
        <end position="77"/>
    </location>
</feature>
<dbReference type="PANTHER" id="PTHR40621">
    <property type="entry name" value="TRANSCRIPTION FACTOR KAPC-RELATED"/>
    <property type="match status" value="1"/>
</dbReference>
<comment type="subcellular location">
    <subcellularLocation>
        <location evidence="1">Nucleus</location>
    </subcellularLocation>
</comment>
<dbReference type="GO" id="GO:0000976">
    <property type="term" value="F:transcription cis-regulatory region binding"/>
    <property type="evidence" value="ECO:0007669"/>
    <property type="project" value="InterPro"/>
</dbReference>
<dbReference type="GO" id="GO:0001228">
    <property type="term" value="F:DNA-binding transcription activator activity, RNA polymerase II-specific"/>
    <property type="evidence" value="ECO:0007669"/>
    <property type="project" value="TreeGrafter"/>
</dbReference>
<evidence type="ECO:0000313" key="4">
    <source>
        <dbReference type="EMBL" id="CAF9921437.1"/>
    </source>
</evidence>
<evidence type="ECO:0000256" key="1">
    <source>
        <dbReference type="ARBA" id="ARBA00004123"/>
    </source>
</evidence>
<dbReference type="InterPro" id="IPR050936">
    <property type="entry name" value="AP-1-like"/>
</dbReference>
<evidence type="ECO:0008006" key="6">
    <source>
        <dbReference type="Google" id="ProtNLM"/>
    </source>
</evidence>
<keyword evidence="2" id="KW-0539">Nucleus</keyword>
<dbReference type="EMBL" id="CAJPDS010000028">
    <property type="protein sequence ID" value="CAF9921437.1"/>
    <property type="molecule type" value="Genomic_DNA"/>
</dbReference>
<dbReference type="OrthoDB" id="2590011at2759"/>
<dbReference type="PANTHER" id="PTHR40621:SF6">
    <property type="entry name" value="AP-1-LIKE TRANSCRIPTION FACTOR YAP1-RELATED"/>
    <property type="match status" value="1"/>
</dbReference>
<dbReference type="Gene3D" id="1.20.5.170">
    <property type="match status" value="1"/>
</dbReference>
<reference evidence="4" key="1">
    <citation type="submission" date="2021-03" db="EMBL/GenBank/DDBJ databases">
        <authorList>
            <person name="Tagirdzhanova G."/>
        </authorList>
    </citation>
    <scope>NUCLEOTIDE SEQUENCE</scope>
</reference>